<dbReference type="CDD" id="cd05403">
    <property type="entry name" value="NT_KNTase_like"/>
    <property type="match status" value="1"/>
</dbReference>
<dbReference type="PANTHER" id="PTHR33933:SF3">
    <property type="entry name" value="PROTEIN ADENYLYLTRANSFERASE MJ0604-RELATED"/>
    <property type="match status" value="1"/>
</dbReference>
<comment type="caution">
    <text evidence="2">The sequence shown here is derived from an EMBL/GenBank/DDBJ whole genome shotgun (WGS) entry which is preliminary data.</text>
</comment>
<organism evidence="2 3">
    <name type="scientific">Clostridium yunnanense</name>
    <dbReference type="NCBI Taxonomy" id="2800325"/>
    <lineage>
        <taxon>Bacteria</taxon>
        <taxon>Bacillati</taxon>
        <taxon>Bacillota</taxon>
        <taxon>Clostridia</taxon>
        <taxon>Eubacteriales</taxon>
        <taxon>Clostridiaceae</taxon>
        <taxon>Clostridium</taxon>
    </lineage>
</organism>
<dbReference type="Pfam" id="PF01909">
    <property type="entry name" value="NTP_transf_2"/>
    <property type="match status" value="1"/>
</dbReference>
<keyword evidence="3" id="KW-1185">Reference proteome</keyword>
<dbReference type="PANTHER" id="PTHR33933">
    <property type="entry name" value="NUCLEOTIDYLTRANSFERASE"/>
    <property type="match status" value="1"/>
</dbReference>
<evidence type="ECO:0000259" key="1">
    <source>
        <dbReference type="Pfam" id="PF01909"/>
    </source>
</evidence>
<proteinExistence type="predicted"/>
<accession>A0ABS1EN60</accession>
<dbReference type="Proteomes" id="UP000596739">
    <property type="component" value="Unassembled WGS sequence"/>
</dbReference>
<gene>
    <name evidence="2" type="ORF">JHL18_09010</name>
</gene>
<sequence>MPQDIKIELNNLVKEIYDVFDISSIYLFGSYAYGTPNEDSDLDICIITDNKSKRKVEIMKLVRKAMAKVQSMPVDLLVYYSDEFNERAKLDCTLESQIFHEGVKLYG</sequence>
<dbReference type="EMBL" id="JAENHN010000027">
    <property type="protein sequence ID" value="MBK1810775.1"/>
    <property type="molecule type" value="Genomic_DNA"/>
</dbReference>
<evidence type="ECO:0000313" key="2">
    <source>
        <dbReference type="EMBL" id="MBK1810775.1"/>
    </source>
</evidence>
<dbReference type="InterPro" id="IPR043519">
    <property type="entry name" value="NT_sf"/>
</dbReference>
<dbReference type="SUPFAM" id="SSF81301">
    <property type="entry name" value="Nucleotidyltransferase"/>
    <property type="match status" value="1"/>
</dbReference>
<evidence type="ECO:0000313" key="3">
    <source>
        <dbReference type="Proteomes" id="UP000596739"/>
    </source>
</evidence>
<dbReference type="RefSeq" id="WP_200268334.1">
    <property type="nucleotide sequence ID" value="NZ_JAENHN010000027.1"/>
</dbReference>
<dbReference type="InterPro" id="IPR002934">
    <property type="entry name" value="Polymerase_NTP_transf_dom"/>
</dbReference>
<feature type="domain" description="Polymerase nucleotidyl transferase" evidence="1">
    <location>
        <begin position="10"/>
        <end position="87"/>
    </location>
</feature>
<reference evidence="3" key="1">
    <citation type="submission" date="2021-01" db="EMBL/GenBank/DDBJ databases">
        <title>Genome public.</title>
        <authorList>
            <person name="Liu C."/>
            <person name="Sun Q."/>
        </authorList>
    </citation>
    <scope>NUCLEOTIDE SEQUENCE [LARGE SCALE GENOMIC DNA]</scope>
    <source>
        <strain evidence="3">YIM B02505</strain>
    </source>
</reference>
<dbReference type="Gene3D" id="3.30.460.10">
    <property type="entry name" value="Beta Polymerase, domain 2"/>
    <property type="match status" value="1"/>
</dbReference>
<name>A0ABS1EN60_9CLOT</name>
<protein>
    <submittedName>
        <fullName evidence="2">Nucleotidyltransferase domain-containing protein</fullName>
    </submittedName>
</protein>
<dbReference type="InterPro" id="IPR052548">
    <property type="entry name" value="Type_VII_TA_antitoxin"/>
</dbReference>